<dbReference type="SUPFAM" id="SSF47384">
    <property type="entry name" value="Homodimeric domain of signal transducing histidine kinase"/>
    <property type="match status" value="1"/>
</dbReference>
<feature type="transmembrane region" description="Helical" evidence="11">
    <location>
        <begin position="12"/>
        <end position="34"/>
    </location>
</feature>
<keyword evidence="5" id="KW-0808">Transferase</keyword>
<evidence type="ECO:0000256" key="10">
    <source>
        <dbReference type="ARBA" id="ARBA00023136"/>
    </source>
</evidence>
<evidence type="ECO:0000256" key="9">
    <source>
        <dbReference type="ARBA" id="ARBA00023012"/>
    </source>
</evidence>
<evidence type="ECO:0000313" key="14">
    <source>
        <dbReference type="EMBL" id="AXE79315.1"/>
    </source>
</evidence>
<protein>
    <recommendedName>
        <fullName evidence="3">histidine kinase</fullName>
        <ecNumber evidence="3">2.7.13.3</ecNumber>
    </recommendedName>
</protein>
<proteinExistence type="predicted"/>
<dbReference type="RefSeq" id="WP_114245848.1">
    <property type="nucleotide sequence ID" value="NZ_CP027306.1"/>
</dbReference>
<name>A0A2Z5JHQ1_STRAR</name>
<gene>
    <name evidence="14" type="ORF">C5746_23025</name>
</gene>
<dbReference type="EC" id="2.7.13.3" evidence="3"/>
<feature type="domain" description="HAMP" evidence="13">
    <location>
        <begin position="185"/>
        <end position="238"/>
    </location>
</feature>
<dbReference type="PANTHER" id="PTHR45436:SF5">
    <property type="entry name" value="SENSOR HISTIDINE KINASE TRCS"/>
    <property type="match status" value="1"/>
</dbReference>
<evidence type="ECO:0000256" key="2">
    <source>
        <dbReference type="ARBA" id="ARBA00004236"/>
    </source>
</evidence>
<dbReference type="PANTHER" id="PTHR45436">
    <property type="entry name" value="SENSOR HISTIDINE KINASE YKOH"/>
    <property type="match status" value="1"/>
</dbReference>
<dbReference type="InterPro" id="IPR004358">
    <property type="entry name" value="Sig_transdc_His_kin-like_C"/>
</dbReference>
<evidence type="ECO:0000256" key="6">
    <source>
        <dbReference type="ARBA" id="ARBA00022692"/>
    </source>
</evidence>
<dbReference type="KEGG" id="sata:C5746_23025"/>
<dbReference type="Pfam" id="PF02518">
    <property type="entry name" value="HATPase_c"/>
    <property type="match status" value="1"/>
</dbReference>
<dbReference type="InterPro" id="IPR050428">
    <property type="entry name" value="TCS_sensor_his_kinase"/>
</dbReference>
<dbReference type="InterPro" id="IPR005467">
    <property type="entry name" value="His_kinase_dom"/>
</dbReference>
<feature type="domain" description="Histidine kinase" evidence="12">
    <location>
        <begin position="246"/>
        <end position="455"/>
    </location>
</feature>
<dbReference type="SMART" id="SM00388">
    <property type="entry name" value="HisKA"/>
    <property type="match status" value="1"/>
</dbReference>
<dbReference type="Proteomes" id="UP000252698">
    <property type="component" value="Chromosome"/>
</dbReference>
<dbReference type="Gene3D" id="1.10.287.130">
    <property type="match status" value="1"/>
</dbReference>
<dbReference type="CDD" id="cd00075">
    <property type="entry name" value="HATPase"/>
    <property type="match status" value="1"/>
</dbReference>
<sequence>MKRPLTLRGRLALMALATSALWIGVLTTVFNIALDKRLHGQADDVLRTRAEAVAATVDVRPDGRLVVRAPTEDRALDAGVWIFQGGTVVEKPPTAPAGLEAQAARLAGRRETFADTEGPGSWRLYAFPVDAPARQGHTPTQAGTVVSSVSLDPYRSTADTALIGSIALAVFLLATIYLLTRLVVRRALRPVAAMSEQATRWSAAGAPERFGAQCRPAELAAFATSLDALLDRLAAVLRHEQQQAAELSHELRTPLARIAAETEWLTGRPRSAEQQETSLEAIAGAAATMQQICDSLLSEVRTRNAQTPGRSRFSDIARRLAERNAALFPDAPPVTVAAGSSAPEVSIGVSEDVAERILTPLLDNARRYAAHSVTLTCEASAGEVTVYVSDDGPGVPEDFVASLFEPGRRARPEDGHDGAGLGLALARRLARAAGGDIALDTAAPGARFAVTLPAG</sequence>
<organism evidence="14 15">
    <name type="scientific">Streptomyces atratus</name>
    <dbReference type="NCBI Taxonomy" id="1893"/>
    <lineage>
        <taxon>Bacteria</taxon>
        <taxon>Bacillati</taxon>
        <taxon>Actinomycetota</taxon>
        <taxon>Actinomycetes</taxon>
        <taxon>Kitasatosporales</taxon>
        <taxon>Streptomycetaceae</taxon>
        <taxon>Streptomyces</taxon>
    </lineage>
</organism>
<dbReference type="Gene3D" id="3.30.565.10">
    <property type="entry name" value="Histidine kinase-like ATPase, C-terminal domain"/>
    <property type="match status" value="1"/>
</dbReference>
<evidence type="ECO:0000256" key="11">
    <source>
        <dbReference type="SAM" id="Phobius"/>
    </source>
</evidence>
<dbReference type="PROSITE" id="PS50109">
    <property type="entry name" value="HIS_KIN"/>
    <property type="match status" value="1"/>
</dbReference>
<dbReference type="GO" id="GO:0005886">
    <property type="term" value="C:plasma membrane"/>
    <property type="evidence" value="ECO:0007669"/>
    <property type="project" value="UniProtKB-SubCell"/>
</dbReference>
<keyword evidence="10 11" id="KW-0472">Membrane</keyword>
<accession>A0A2Z5JHQ1</accession>
<keyword evidence="6 11" id="KW-0812">Transmembrane</keyword>
<keyword evidence="8 11" id="KW-1133">Transmembrane helix</keyword>
<reference evidence="14 15" key="1">
    <citation type="journal article" date="2018" name="Front. Microbiol.">
        <title>Genome Sequencing of Streptomyces atratus SCSIOZH16 and Activation Production of Nocardamine via Metabolic Engineering.</title>
        <authorList>
            <person name="Li Y."/>
            <person name="Zhang C."/>
            <person name="Liu C."/>
            <person name="Ju J."/>
            <person name="Ma J."/>
        </authorList>
    </citation>
    <scope>NUCLEOTIDE SEQUENCE [LARGE SCALE GENOMIC DNA]</scope>
    <source>
        <strain evidence="14 15">SCSIO_ZH16</strain>
    </source>
</reference>
<evidence type="ECO:0000256" key="7">
    <source>
        <dbReference type="ARBA" id="ARBA00022777"/>
    </source>
</evidence>
<comment type="subcellular location">
    <subcellularLocation>
        <location evidence="2">Cell membrane</location>
    </subcellularLocation>
</comment>
<evidence type="ECO:0000259" key="13">
    <source>
        <dbReference type="PROSITE" id="PS50885"/>
    </source>
</evidence>
<keyword evidence="7 14" id="KW-0418">Kinase</keyword>
<keyword evidence="9" id="KW-0902">Two-component regulatory system</keyword>
<evidence type="ECO:0000256" key="4">
    <source>
        <dbReference type="ARBA" id="ARBA00022553"/>
    </source>
</evidence>
<comment type="catalytic activity">
    <reaction evidence="1">
        <text>ATP + protein L-histidine = ADP + protein N-phospho-L-histidine.</text>
        <dbReference type="EC" id="2.7.13.3"/>
    </reaction>
</comment>
<dbReference type="InterPro" id="IPR036097">
    <property type="entry name" value="HisK_dim/P_sf"/>
</dbReference>
<evidence type="ECO:0000256" key="3">
    <source>
        <dbReference type="ARBA" id="ARBA00012438"/>
    </source>
</evidence>
<dbReference type="InterPro" id="IPR003594">
    <property type="entry name" value="HATPase_dom"/>
</dbReference>
<dbReference type="SUPFAM" id="SSF55874">
    <property type="entry name" value="ATPase domain of HSP90 chaperone/DNA topoisomerase II/histidine kinase"/>
    <property type="match status" value="1"/>
</dbReference>
<dbReference type="InterPro" id="IPR036890">
    <property type="entry name" value="HATPase_C_sf"/>
</dbReference>
<evidence type="ECO:0000256" key="8">
    <source>
        <dbReference type="ARBA" id="ARBA00022989"/>
    </source>
</evidence>
<dbReference type="GO" id="GO:0000155">
    <property type="term" value="F:phosphorelay sensor kinase activity"/>
    <property type="evidence" value="ECO:0007669"/>
    <property type="project" value="InterPro"/>
</dbReference>
<dbReference type="InterPro" id="IPR003661">
    <property type="entry name" value="HisK_dim/P_dom"/>
</dbReference>
<dbReference type="Pfam" id="PF00512">
    <property type="entry name" value="HisKA"/>
    <property type="match status" value="1"/>
</dbReference>
<evidence type="ECO:0000259" key="12">
    <source>
        <dbReference type="PROSITE" id="PS50109"/>
    </source>
</evidence>
<evidence type="ECO:0000313" key="15">
    <source>
        <dbReference type="Proteomes" id="UP000252698"/>
    </source>
</evidence>
<dbReference type="CDD" id="cd00082">
    <property type="entry name" value="HisKA"/>
    <property type="match status" value="1"/>
</dbReference>
<evidence type="ECO:0000256" key="5">
    <source>
        <dbReference type="ARBA" id="ARBA00022679"/>
    </source>
</evidence>
<dbReference type="GeneID" id="95521299"/>
<feature type="transmembrane region" description="Helical" evidence="11">
    <location>
        <begin position="161"/>
        <end position="179"/>
    </location>
</feature>
<dbReference type="PROSITE" id="PS50885">
    <property type="entry name" value="HAMP"/>
    <property type="match status" value="1"/>
</dbReference>
<dbReference type="EMBL" id="CP027306">
    <property type="protein sequence ID" value="AXE79315.1"/>
    <property type="molecule type" value="Genomic_DNA"/>
</dbReference>
<dbReference type="InterPro" id="IPR003660">
    <property type="entry name" value="HAMP_dom"/>
</dbReference>
<evidence type="ECO:0000256" key="1">
    <source>
        <dbReference type="ARBA" id="ARBA00000085"/>
    </source>
</evidence>
<dbReference type="AlphaFoldDB" id="A0A2Z5JHQ1"/>
<keyword evidence="4" id="KW-0597">Phosphoprotein</keyword>
<dbReference type="PRINTS" id="PR00344">
    <property type="entry name" value="BCTRLSENSOR"/>
</dbReference>
<dbReference type="SMART" id="SM00387">
    <property type="entry name" value="HATPase_c"/>
    <property type="match status" value="1"/>
</dbReference>